<name>A0A9P3UUP7_LYOSH</name>
<evidence type="ECO:0000256" key="4">
    <source>
        <dbReference type="ARBA" id="ARBA00022801"/>
    </source>
</evidence>
<keyword evidence="8" id="KW-0624">Polysaccharide degradation</keyword>
<dbReference type="CDD" id="cd02877">
    <property type="entry name" value="GH18_hevamine_XipI_class_III"/>
    <property type="match status" value="1"/>
</dbReference>
<keyword evidence="11" id="KW-0732">Signal</keyword>
<evidence type="ECO:0000313" key="13">
    <source>
        <dbReference type="EMBL" id="GLB43361.1"/>
    </source>
</evidence>
<evidence type="ECO:0000256" key="3">
    <source>
        <dbReference type="ARBA" id="ARBA00022669"/>
    </source>
</evidence>
<keyword evidence="3" id="KW-0147">Chitin-binding</keyword>
<dbReference type="InterPro" id="IPR001579">
    <property type="entry name" value="Glyco_hydro_18_chit_AS"/>
</dbReference>
<evidence type="ECO:0000256" key="6">
    <source>
        <dbReference type="ARBA" id="ARBA00023277"/>
    </source>
</evidence>
<dbReference type="InterPro" id="IPR001223">
    <property type="entry name" value="Glyco_hydro18_cat"/>
</dbReference>
<evidence type="ECO:0000259" key="12">
    <source>
        <dbReference type="PROSITE" id="PS51910"/>
    </source>
</evidence>
<evidence type="ECO:0000313" key="14">
    <source>
        <dbReference type="Proteomes" id="UP001063166"/>
    </source>
</evidence>
<keyword evidence="6" id="KW-0119">Carbohydrate metabolism</keyword>
<feature type="signal peptide" evidence="11">
    <location>
        <begin position="1"/>
        <end position="26"/>
    </location>
</feature>
<comment type="similarity">
    <text evidence="10">Belongs to the glycosyl hydrolase 18 family.</text>
</comment>
<keyword evidence="5" id="KW-0146">Chitin degradation</keyword>
<evidence type="ECO:0000256" key="10">
    <source>
        <dbReference type="RuleBase" id="RU004453"/>
    </source>
</evidence>
<reference evidence="13" key="1">
    <citation type="submission" date="2022-07" db="EMBL/GenBank/DDBJ databases">
        <title>The genome of Lyophyllum shimeji provides insight into the initial evolution of ectomycorrhizal fungal genome.</title>
        <authorList>
            <person name="Kobayashi Y."/>
            <person name="Shibata T."/>
            <person name="Hirakawa H."/>
            <person name="Shigenobu S."/>
            <person name="Nishiyama T."/>
            <person name="Yamada A."/>
            <person name="Hasebe M."/>
            <person name="Kawaguchi M."/>
        </authorList>
    </citation>
    <scope>NUCLEOTIDE SEQUENCE</scope>
    <source>
        <strain evidence="13">AT787</strain>
    </source>
</reference>
<dbReference type="GO" id="GO:0008843">
    <property type="term" value="F:endochitinase activity"/>
    <property type="evidence" value="ECO:0007669"/>
    <property type="project" value="UniProtKB-EC"/>
</dbReference>
<evidence type="ECO:0000256" key="11">
    <source>
        <dbReference type="SAM" id="SignalP"/>
    </source>
</evidence>
<dbReference type="InterPro" id="IPR017853">
    <property type="entry name" value="GH"/>
</dbReference>
<evidence type="ECO:0000256" key="5">
    <source>
        <dbReference type="ARBA" id="ARBA00023024"/>
    </source>
</evidence>
<dbReference type="AlphaFoldDB" id="A0A9P3UUP7"/>
<evidence type="ECO:0000256" key="9">
    <source>
        <dbReference type="RuleBase" id="RU000489"/>
    </source>
</evidence>
<protein>
    <recommendedName>
        <fullName evidence="2">chitinase</fullName>
        <ecNumber evidence="2">3.2.1.14</ecNumber>
    </recommendedName>
</protein>
<dbReference type="Gene3D" id="3.20.20.80">
    <property type="entry name" value="Glycosidases"/>
    <property type="match status" value="1"/>
</dbReference>
<keyword evidence="7 9" id="KW-0326">Glycosidase</keyword>
<dbReference type="PROSITE" id="PS01095">
    <property type="entry name" value="GH18_1"/>
    <property type="match status" value="1"/>
</dbReference>
<sequence length="345" mass="36878">MISAGRFAALFTGCLVLAAEVRKAVAYDASRSDNLAVYYGQNSYGATNGDKNGWQKDLKTYCQDDTINAIPLAFLNQFSGAGGLPELTLGNTCSVESNGAFPGSNLPKCQFMQDDIKFCQEKGKIVTLSLGGASGNNGFSSDAQAEQFADTIWNLFLGGQSDKRPFGNAVLDGVDLDIEGGSGTGYAAFVKKIQSNANGANKKYYITGAPQCPFPDAYLGETLNSVPFDAVYVQYNNFCGLGNYNNPNAWNFGVWDNWAKTKSPNKNVKIFIGAPASPSAAGSGYVDPGTLGKIAQETRSKYSSFGGVMLWDASQAYANNRFDLAVKQAMGSGNARRKHSRHFSV</sequence>
<dbReference type="GO" id="GO:0006032">
    <property type="term" value="P:chitin catabolic process"/>
    <property type="evidence" value="ECO:0007669"/>
    <property type="project" value="UniProtKB-KW"/>
</dbReference>
<dbReference type="EC" id="3.2.1.14" evidence="2"/>
<keyword evidence="4 9" id="KW-0378">Hydrolase</keyword>
<dbReference type="InterPro" id="IPR050542">
    <property type="entry name" value="Glycosyl_Hydrlase18_Chitinase"/>
</dbReference>
<dbReference type="EMBL" id="BRPK01000013">
    <property type="protein sequence ID" value="GLB43361.1"/>
    <property type="molecule type" value="Genomic_DNA"/>
</dbReference>
<feature type="chain" id="PRO_5040507756" description="chitinase" evidence="11">
    <location>
        <begin position="27"/>
        <end position="345"/>
    </location>
</feature>
<dbReference type="GO" id="GO:0008061">
    <property type="term" value="F:chitin binding"/>
    <property type="evidence" value="ECO:0007669"/>
    <property type="project" value="UniProtKB-KW"/>
</dbReference>
<dbReference type="Pfam" id="PF00704">
    <property type="entry name" value="Glyco_hydro_18"/>
    <property type="match status" value="1"/>
</dbReference>
<dbReference type="PROSITE" id="PS51910">
    <property type="entry name" value="GH18_2"/>
    <property type="match status" value="1"/>
</dbReference>
<gene>
    <name evidence="13" type="primary">CHT2</name>
    <name evidence="13" type="ORF">LshimejAT787_1302620</name>
</gene>
<dbReference type="PANTHER" id="PTHR45708">
    <property type="entry name" value="ENDOCHITINASE"/>
    <property type="match status" value="1"/>
</dbReference>
<evidence type="ECO:0000256" key="8">
    <source>
        <dbReference type="ARBA" id="ARBA00023326"/>
    </source>
</evidence>
<dbReference type="PANTHER" id="PTHR45708:SF49">
    <property type="entry name" value="ENDOCHITINASE"/>
    <property type="match status" value="1"/>
</dbReference>
<evidence type="ECO:0000256" key="2">
    <source>
        <dbReference type="ARBA" id="ARBA00012729"/>
    </source>
</evidence>
<proteinExistence type="inferred from homology"/>
<dbReference type="SUPFAM" id="SSF51445">
    <property type="entry name" value="(Trans)glycosidases"/>
    <property type="match status" value="1"/>
</dbReference>
<evidence type="ECO:0000256" key="1">
    <source>
        <dbReference type="ARBA" id="ARBA00000822"/>
    </source>
</evidence>
<dbReference type="GO" id="GO:0000272">
    <property type="term" value="P:polysaccharide catabolic process"/>
    <property type="evidence" value="ECO:0007669"/>
    <property type="project" value="UniProtKB-KW"/>
</dbReference>
<dbReference type="OrthoDB" id="6020543at2759"/>
<dbReference type="Proteomes" id="UP001063166">
    <property type="component" value="Unassembled WGS sequence"/>
</dbReference>
<keyword evidence="14" id="KW-1185">Reference proteome</keyword>
<evidence type="ECO:0000256" key="7">
    <source>
        <dbReference type="ARBA" id="ARBA00023295"/>
    </source>
</evidence>
<dbReference type="InterPro" id="IPR045321">
    <property type="entry name" value="Cts1-like"/>
</dbReference>
<dbReference type="GO" id="GO:0005576">
    <property type="term" value="C:extracellular region"/>
    <property type="evidence" value="ECO:0007669"/>
    <property type="project" value="TreeGrafter"/>
</dbReference>
<feature type="domain" description="GH18" evidence="12">
    <location>
        <begin position="33"/>
        <end position="333"/>
    </location>
</feature>
<organism evidence="13 14">
    <name type="scientific">Lyophyllum shimeji</name>
    <name type="common">Hon-shimeji</name>
    <name type="synonym">Tricholoma shimeji</name>
    <dbReference type="NCBI Taxonomy" id="47721"/>
    <lineage>
        <taxon>Eukaryota</taxon>
        <taxon>Fungi</taxon>
        <taxon>Dikarya</taxon>
        <taxon>Basidiomycota</taxon>
        <taxon>Agaricomycotina</taxon>
        <taxon>Agaricomycetes</taxon>
        <taxon>Agaricomycetidae</taxon>
        <taxon>Agaricales</taxon>
        <taxon>Tricholomatineae</taxon>
        <taxon>Lyophyllaceae</taxon>
        <taxon>Lyophyllum</taxon>
    </lineage>
</organism>
<comment type="caution">
    <text evidence="13">The sequence shown here is derived from an EMBL/GenBank/DDBJ whole genome shotgun (WGS) entry which is preliminary data.</text>
</comment>
<accession>A0A9P3UUP7</accession>
<comment type="catalytic activity">
    <reaction evidence="1">
        <text>Random endo-hydrolysis of N-acetyl-beta-D-glucosaminide (1-&gt;4)-beta-linkages in chitin and chitodextrins.</text>
        <dbReference type="EC" id="3.2.1.14"/>
    </reaction>
</comment>